<protein>
    <recommendedName>
        <fullName evidence="2">DUF3741 domain-containing protein</fullName>
    </recommendedName>
</protein>
<sequence length="439" mass="49393">MGKEWLYKATGKKEKHKNSLSSGCMSAIYGLFDVQHHQYRFHHMSLMSSESVVNDYQQSDFCLQGIEAPRNSLESPESAMKVAHSLSKVKEHMNLKIPVSRIYIKTNPSKSTDGLSTENCNTPGTKTPNLVARLMGLDLLPEYSSPRASASSVTANSHHRSRSLPATPRLSTASRRSTDNNDYHHRLSLQIDKENRNIGQEHESLHVKIKNHSKEKEKASRRLGTDITNTISPARGKCHRRDLNLVLLKPKAPIKETAGKAKRDESKQLSCSQKIRVLDIKTNLIKPISNSPKLHQMRAMKKPENIVKDEKIKRITSERYDLRLKKMGQQEKVFVNKKSTALPKHVLKVSLPSNLNSSYNSNNTHNLQAASAATTTTSATATFASSCSFFNFERSMRRLLSTAFVAEVEEIVAEIEREIFGNLVVEIATESPRRWHVTG</sequence>
<dbReference type="PANTHER" id="PTHR37751:SF1">
    <property type="entry name" value="LOW PROTEIN: M-PHASE INDUCER PHOSPHATASE-LIKE PROTEIN"/>
    <property type="match status" value="1"/>
</dbReference>
<dbReference type="EMBL" id="JAMZMK010009416">
    <property type="protein sequence ID" value="KAI7735913.1"/>
    <property type="molecule type" value="Genomic_DNA"/>
</dbReference>
<feature type="domain" description="DUF3741" evidence="2">
    <location>
        <begin position="116"/>
        <end position="143"/>
    </location>
</feature>
<evidence type="ECO:0000256" key="1">
    <source>
        <dbReference type="SAM" id="MobiDB-lite"/>
    </source>
</evidence>
<dbReference type="AlphaFoldDB" id="A0AAD5GD82"/>
<proteinExistence type="predicted"/>
<dbReference type="Proteomes" id="UP001206925">
    <property type="component" value="Unassembled WGS sequence"/>
</dbReference>
<feature type="compositionally biased region" description="Polar residues" evidence="1">
    <location>
        <begin position="147"/>
        <end position="156"/>
    </location>
</feature>
<keyword evidence="4" id="KW-1185">Reference proteome</keyword>
<feature type="region of interest" description="Disordered" evidence="1">
    <location>
        <begin position="147"/>
        <end position="184"/>
    </location>
</feature>
<dbReference type="Pfam" id="PF14383">
    <property type="entry name" value="VARLMGL"/>
    <property type="match status" value="1"/>
</dbReference>
<accession>A0AAD5GD82</accession>
<evidence type="ECO:0000313" key="4">
    <source>
        <dbReference type="Proteomes" id="UP001206925"/>
    </source>
</evidence>
<dbReference type="InterPro" id="IPR032795">
    <property type="entry name" value="DUF3741-assoc"/>
</dbReference>
<dbReference type="PANTHER" id="PTHR37751">
    <property type="entry name" value="LOW PROTEIN: M-PHASE INDUCER PHOSPHATASE-LIKE PROTEIN"/>
    <property type="match status" value="1"/>
</dbReference>
<name>A0AAD5GD82_AMBAR</name>
<gene>
    <name evidence="3" type="ORF">M8C21_021502</name>
</gene>
<comment type="caution">
    <text evidence="3">The sequence shown here is derived from an EMBL/GenBank/DDBJ whole genome shotgun (WGS) entry which is preliminary data.</text>
</comment>
<organism evidence="3 4">
    <name type="scientific">Ambrosia artemisiifolia</name>
    <name type="common">Common ragweed</name>
    <dbReference type="NCBI Taxonomy" id="4212"/>
    <lineage>
        <taxon>Eukaryota</taxon>
        <taxon>Viridiplantae</taxon>
        <taxon>Streptophyta</taxon>
        <taxon>Embryophyta</taxon>
        <taxon>Tracheophyta</taxon>
        <taxon>Spermatophyta</taxon>
        <taxon>Magnoliopsida</taxon>
        <taxon>eudicotyledons</taxon>
        <taxon>Gunneridae</taxon>
        <taxon>Pentapetalae</taxon>
        <taxon>asterids</taxon>
        <taxon>campanulids</taxon>
        <taxon>Asterales</taxon>
        <taxon>Asteraceae</taxon>
        <taxon>Asteroideae</taxon>
        <taxon>Heliantheae alliance</taxon>
        <taxon>Heliantheae</taxon>
        <taxon>Ambrosia</taxon>
    </lineage>
</organism>
<evidence type="ECO:0000313" key="3">
    <source>
        <dbReference type="EMBL" id="KAI7735913.1"/>
    </source>
</evidence>
<reference evidence="3" key="1">
    <citation type="submission" date="2022-06" db="EMBL/GenBank/DDBJ databases">
        <title>Uncovering the hologenomic basis of an extraordinary plant invasion.</title>
        <authorList>
            <person name="Bieker V.C."/>
            <person name="Martin M.D."/>
            <person name="Gilbert T."/>
            <person name="Hodgins K."/>
            <person name="Battlay P."/>
            <person name="Petersen B."/>
            <person name="Wilson J."/>
        </authorList>
    </citation>
    <scope>NUCLEOTIDE SEQUENCE</scope>
    <source>
        <strain evidence="3">AA19_3_7</strain>
        <tissue evidence="3">Leaf</tissue>
    </source>
</reference>
<evidence type="ECO:0000259" key="2">
    <source>
        <dbReference type="Pfam" id="PF14383"/>
    </source>
</evidence>